<dbReference type="Gene3D" id="3.40.50.2000">
    <property type="entry name" value="Glycogen Phosphorylase B"/>
    <property type="match status" value="2"/>
</dbReference>
<dbReference type="GO" id="GO:0005829">
    <property type="term" value="C:cytosol"/>
    <property type="evidence" value="ECO:0007669"/>
    <property type="project" value="TreeGrafter"/>
</dbReference>
<evidence type="ECO:0000256" key="1">
    <source>
        <dbReference type="ARBA" id="ARBA00001478"/>
    </source>
</evidence>
<name>A0A1J5T2J6_9ZZZZ</name>
<accession>A0A1J5T2J6</accession>
<dbReference type="EMBL" id="MLJW01000010">
    <property type="protein sequence ID" value="OIR15082.1"/>
    <property type="molecule type" value="Genomic_DNA"/>
</dbReference>
<keyword evidence="5 8" id="KW-0808">Transferase</keyword>
<dbReference type="HAMAP" id="MF_00484">
    <property type="entry name" value="Glycogen_synth"/>
    <property type="match status" value="1"/>
</dbReference>
<evidence type="ECO:0000256" key="2">
    <source>
        <dbReference type="ARBA" id="ARBA00010281"/>
    </source>
</evidence>
<dbReference type="GO" id="GO:0005978">
    <property type="term" value="P:glycogen biosynthetic process"/>
    <property type="evidence" value="ECO:0007669"/>
    <property type="project" value="TreeGrafter"/>
</dbReference>
<evidence type="ECO:0000313" key="8">
    <source>
        <dbReference type="EMBL" id="OIR15082.1"/>
    </source>
</evidence>
<dbReference type="CDD" id="cd03791">
    <property type="entry name" value="GT5_Glycogen_synthase_DULL1-like"/>
    <property type="match status" value="1"/>
</dbReference>
<feature type="domain" description="Glycosyl transferase family 1" evidence="6">
    <location>
        <begin position="298"/>
        <end position="434"/>
    </location>
</feature>
<keyword evidence="4 8" id="KW-0328">Glycosyltransferase</keyword>
<dbReference type="SUPFAM" id="SSF53756">
    <property type="entry name" value="UDP-Glycosyltransferase/glycogen phosphorylase"/>
    <property type="match status" value="1"/>
</dbReference>
<dbReference type="EC" id="2.4.1.21" evidence="3"/>
<evidence type="ECO:0000256" key="5">
    <source>
        <dbReference type="ARBA" id="ARBA00022679"/>
    </source>
</evidence>
<organism evidence="8">
    <name type="scientific">mine drainage metagenome</name>
    <dbReference type="NCBI Taxonomy" id="410659"/>
    <lineage>
        <taxon>unclassified sequences</taxon>
        <taxon>metagenomes</taxon>
        <taxon>ecological metagenomes</taxon>
    </lineage>
</organism>
<dbReference type="AlphaFoldDB" id="A0A1J5T2J6"/>
<dbReference type="GO" id="GO:0009011">
    <property type="term" value="F:alpha-1,4-glucan glucosyltransferase (ADP-glucose donor) activity"/>
    <property type="evidence" value="ECO:0007669"/>
    <property type="project" value="UniProtKB-EC"/>
</dbReference>
<dbReference type="InterPro" id="IPR011835">
    <property type="entry name" value="GS/SS"/>
</dbReference>
<evidence type="ECO:0000256" key="4">
    <source>
        <dbReference type="ARBA" id="ARBA00022676"/>
    </source>
</evidence>
<comment type="similarity">
    <text evidence="2">Belongs to the glycosyltransferase 1 family. Bacterial/plant glycogen synthase subfamily.</text>
</comment>
<dbReference type="GO" id="GO:0004373">
    <property type="term" value="F:alpha-1,4-glucan glucosyltransferase (UDP-glucose donor) activity"/>
    <property type="evidence" value="ECO:0007669"/>
    <property type="project" value="InterPro"/>
</dbReference>
<evidence type="ECO:0000259" key="7">
    <source>
        <dbReference type="Pfam" id="PF08323"/>
    </source>
</evidence>
<dbReference type="Pfam" id="PF00534">
    <property type="entry name" value="Glycos_transf_1"/>
    <property type="match status" value="1"/>
</dbReference>
<sequence>MNILMITSECVPYAKTGGLADVVGALPRSLAQLGHAPIVVMPLYASIDRKRHGIRPIIGTMGVWMGNCQEWCSVHQADMGGVPVYFIEFNKYFDRWGLYHDAEFRDYADNPLRYAFLTRAALQLCVDLGFKPDIVHAHDWQTALAAAYLKVWHWNHPLLGGAASVLTIHNLAYQGIYPASHYDYLGLGWNNFNSGMLESFGAVNFLKGGIVFSDVVNTVSPTYARETLTPEGGCGLAPYLEAKGRRYRGILNGADDGSWSPAADPRIPARYDASDLSGKARCKEELQRRLGLEVDPGIPIVGVVSRLVSQKGLDLLATACEGILREMRVQFAVLGSGEKSLEHYFGSLPSRYPGRFGSHIGYNEELARWISAGSDFFLMPSRYEPCGLNQIYALRYGTLPIVRATGGLDDTIENYDEASGRGTGFKFWEPSAHALYYTLGWAVSTYYDRPAHKDAMVREAMSRNFSWDLSAARYVELYDEAIRARA</sequence>
<evidence type="ECO:0000256" key="3">
    <source>
        <dbReference type="ARBA" id="ARBA00012588"/>
    </source>
</evidence>
<evidence type="ECO:0000259" key="6">
    <source>
        <dbReference type="Pfam" id="PF00534"/>
    </source>
</evidence>
<dbReference type="InterPro" id="IPR001296">
    <property type="entry name" value="Glyco_trans_1"/>
</dbReference>
<protein>
    <recommendedName>
        <fullName evidence="3">starch synthase</fullName>
        <ecNumber evidence="3">2.4.1.21</ecNumber>
    </recommendedName>
</protein>
<dbReference type="Pfam" id="PF08323">
    <property type="entry name" value="Glyco_transf_5"/>
    <property type="match status" value="1"/>
</dbReference>
<dbReference type="NCBIfam" id="TIGR02095">
    <property type="entry name" value="glgA"/>
    <property type="match status" value="1"/>
</dbReference>
<proteinExistence type="inferred from homology"/>
<dbReference type="NCBIfam" id="NF001899">
    <property type="entry name" value="PRK00654.1-2"/>
    <property type="match status" value="1"/>
</dbReference>
<gene>
    <name evidence="8" type="primary">glgA_3</name>
    <name evidence="8" type="ORF">GALL_42010</name>
</gene>
<dbReference type="InterPro" id="IPR013534">
    <property type="entry name" value="Starch_synth_cat_dom"/>
</dbReference>
<comment type="caution">
    <text evidence="8">The sequence shown here is derived from an EMBL/GenBank/DDBJ whole genome shotgun (WGS) entry which is preliminary data.</text>
</comment>
<reference evidence="8" key="1">
    <citation type="submission" date="2016-10" db="EMBL/GenBank/DDBJ databases">
        <title>Sequence of Gallionella enrichment culture.</title>
        <authorList>
            <person name="Poehlein A."/>
            <person name="Muehling M."/>
            <person name="Daniel R."/>
        </authorList>
    </citation>
    <scope>NUCLEOTIDE SEQUENCE</scope>
</reference>
<dbReference type="PANTHER" id="PTHR45825">
    <property type="entry name" value="GRANULE-BOUND STARCH SYNTHASE 1, CHLOROPLASTIC/AMYLOPLASTIC"/>
    <property type="match status" value="1"/>
</dbReference>
<feature type="domain" description="Starch synthase catalytic" evidence="7">
    <location>
        <begin position="2"/>
        <end position="241"/>
    </location>
</feature>
<comment type="catalytic activity">
    <reaction evidence="1">
        <text>[(1-&gt;4)-alpha-D-glucosyl](n) + ADP-alpha-D-glucose = [(1-&gt;4)-alpha-D-glucosyl](n+1) + ADP + H(+)</text>
        <dbReference type="Rhea" id="RHEA:18189"/>
        <dbReference type="Rhea" id="RHEA-COMP:9584"/>
        <dbReference type="Rhea" id="RHEA-COMP:9587"/>
        <dbReference type="ChEBI" id="CHEBI:15378"/>
        <dbReference type="ChEBI" id="CHEBI:15444"/>
        <dbReference type="ChEBI" id="CHEBI:57498"/>
        <dbReference type="ChEBI" id="CHEBI:456216"/>
        <dbReference type="EC" id="2.4.1.21"/>
    </reaction>
</comment>
<dbReference type="PANTHER" id="PTHR45825:SF11">
    <property type="entry name" value="ALPHA AMYLASE DOMAIN-CONTAINING PROTEIN"/>
    <property type="match status" value="1"/>
</dbReference>